<sequence length="224" mass="25123">MDRVVVSWSGGKDCCFALDKVSQQGCEVAGLLVTAPQEQGTSFGHGLAIERIEAQAKALGLPLYVVHCTYDSYTEDFVAKLKEIKEQGITGVVFGDLYLEGHREWGEKVAKEVGIDCFYPLWMDQKESAEAIHQFVDSGYEAIICRLRPELLDKEWLGQNVDKQFAKATTTYPICPMGEAGEYHTYVIDGPLFTNRIEIKEAVVREMETTVLYDILKVELIEKG</sequence>
<reference evidence="2 3" key="1">
    <citation type="journal article" date="2015" name="Stand. Genomic Sci.">
        <title>Genomic Encyclopedia of Bacterial and Archaeal Type Strains, Phase III: the genomes of soil and plant-associated and newly described type strains.</title>
        <authorList>
            <person name="Whitman W.B."/>
            <person name="Woyke T."/>
            <person name="Klenk H.P."/>
            <person name="Zhou Y."/>
            <person name="Lilburn T.G."/>
            <person name="Beck B.J."/>
            <person name="De Vos P."/>
            <person name="Vandamme P."/>
            <person name="Eisen J.A."/>
            <person name="Garrity G."/>
            <person name="Hugenholtz P."/>
            <person name="Kyrpides N.C."/>
        </authorList>
    </citation>
    <scope>NUCLEOTIDE SEQUENCE [LARGE SCALE GENOMIC DNA]</scope>
    <source>
        <strain evidence="2 3">CGMCC 1.10116</strain>
    </source>
</reference>
<protein>
    <submittedName>
        <fullName evidence="2">Uncharacterized protein (TIGR00290 family)</fullName>
    </submittedName>
</protein>
<keyword evidence="3" id="KW-1185">Reference proteome</keyword>
<dbReference type="NCBIfam" id="TIGR00290">
    <property type="entry name" value="MJ0570_dom"/>
    <property type="match status" value="1"/>
</dbReference>
<dbReference type="InterPro" id="IPR030662">
    <property type="entry name" value="DPH6/MJ0570"/>
</dbReference>
<dbReference type="Gene3D" id="3.90.1490.10">
    <property type="entry name" value="putative n-type atp pyrophosphatase, domain 2"/>
    <property type="match status" value="1"/>
</dbReference>
<dbReference type="RefSeq" id="WP_144448477.1">
    <property type="nucleotide sequence ID" value="NZ_VLKZ01000001.1"/>
</dbReference>
<dbReference type="PANTHER" id="PTHR12196:SF2">
    <property type="entry name" value="DIPHTHINE--AMMONIA LIGASE"/>
    <property type="match status" value="1"/>
</dbReference>
<dbReference type="InterPro" id="IPR002761">
    <property type="entry name" value="Diphthami_syn_dom"/>
</dbReference>
<comment type="caution">
    <text evidence="2">The sequence shown here is derived from an EMBL/GenBank/DDBJ whole genome shotgun (WGS) entry which is preliminary data.</text>
</comment>
<dbReference type="GO" id="GO:0017178">
    <property type="term" value="F:diphthine-ammonia ligase activity"/>
    <property type="evidence" value="ECO:0007669"/>
    <property type="project" value="TreeGrafter"/>
</dbReference>
<dbReference type="Proteomes" id="UP000315711">
    <property type="component" value="Unassembled WGS sequence"/>
</dbReference>
<dbReference type="InterPro" id="IPR014729">
    <property type="entry name" value="Rossmann-like_a/b/a_fold"/>
</dbReference>
<accession>A0A562QSF7</accession>
<dbReference type="CDD" id="cd01994">
    <property type="entry name" value="AANH_PF0828-like"/>
    <property type="match status" value="1"/>
</dbReference>
<name>A0A562QSF7_9BACI</name>
<gene>
    <name evidence="2" type="ORF">IQ10_00042</name>
</gene>
<dbReference type="Gene3D" id="3.40.50.620">
    <property type="entry name" value="HUPs"/>
    <property type="match status" value="1"/>
</dbReference>
<dbReference type="Pfam" id="PF01902">
    <property type="entry name" value="Diphthami_syn_2"/>
    <property type="match status" value="1"/>
</dbReference>
<evidence type="ECO:0000259" key="1">
    <source>
        <dbReference type="Pfam" id="PF01902"/>
    </source>
</evidence>
<evidence type="ECO:0000313" key="2">
    <source>
        <dbReference type="EMBL" id="TWI59627.1"/>
    </source>
</evidence>
<dbReference type="EMBL" id="VLKZ01000001">
    <property type="protein sequence ID" value="TWI59627.1"/>
    <property type="molecule type" value="Genomic_DNA"/>
</dbReference>
<dbReference type="SUPFAM" id="SSF52402">
    <property type="entry name" value="Adenine nucleotide alpha hydrolases-like"/>
    <property type="match status" value="1"/>
</dbReference>
<feature type="domain" description="Diphthamide synthase" evidence="1">
    <location>
        <begin position="3"/>
        <end position="218"/>
    </location>
</feature>
<dbReference type="OrthoDB" id="3572539at2"/>
<proteinExistence type="predicted"/>
<evidence type="ECO:0000313" key="3">
    <source>
        <dbReference type="Proteomes" id="UP000315711"/>
    </source>
</evidence>
<dbReference type="AlphaFoldDB" id="A0A562QSF7"/>
<dbReference type="GO" id="GO:0017183">
    <property type="term" value="P:protein histidyl modification to diphthamide"/>
    <property type="evidence" value="ECO:0007669"/>
    <property type="project" value="TreeGrafter"/>
</dbReference>
<dbReference type="PANTHER" id="PTHR12196">
    <property type="entry name" value="DOMAIN OF UNKNOWN FUNCTION 71 DUF71 -CONTAINING PROTEIN"/>
    <property type="match status" value="1"/>
</dbReference>
<organism evidence="2 3">
    <name type="scientific">Halalkalibacter nanhaiisediminis</name>
    <dbReference type="NCBI Taxonomy" id="688079"/>
    <lineage>
        <taxon>Bacteria</taxon>
        <taxon>Bacillati</taxon>
        <taxon>Bacillota</taxon>
        <taxon>Bacilli</taxon>
        <taxon>Bacillales</taxon>
        <taxon>Bacillaceae</taxon>
        <taxon>Halalkalibacter</taxon>
    </lineage>
</organism>